<dbReference type="EMBL" id="CP014136">
    <property type="protein sequence ID" value="ATA19586.1"/>
    <property type="molecule type" value="Genomic_DNA"/>
</dbReference>
<dbReference type="RefSeq" id="WP_095846191.1">
    <property type="nucleotide sequence ID" value="NZ_CP014136.1"/>
</dbReference>
<evidence type="ECO:0000259" key="1">
    <source>
        <dbReference type="Pfam" id="PF13521"/>
    </source>
</evidence>
<evidence type="ECO:0000313" key="2">
    <source>
        <dbReference type="EMBL" id="ATA19586.1"/>
    </source>
</evidence>
<gene>
    <name evidence="2" type="ORF">AWC35_09655</name>
</gene>
<dbReference type="AlphaFoldDB" id="A0A250B0J4"/>
<dbReference type="Proteomes" id="UP000217182">
    <property type="component" value="Chromosome"/>
</dbReference>
<dbReference type="Pfam" id="PF13521">
    <property type="entry name" value="AAA_28"/>
    <property type="match status" value="1"/>
</dbReference>
<feature type="domain" description="NadR/Ttd14 AAA" evidence="1">
    <location>
        <begin position="2"/>
        <end position="189"/>
    </location>
</feature>
<keyword evidence="3" id="KW-1185">Reference proteome</keyword>
<dbReference type="SUPFAM" id="SSF52540">
    <property type="entry name" value="P-loop containing nucleoside triphosphate hydrolases"/>
    <property type="match status" value="1"/>
</dbReference>
<organism evidence="2 3">
    <name type="scientific">Gibbsiella quercinecans</name>
    <dbReference type="NCBI Taxonomy" id="929813"/>
    <lineage>
        <taxon>Bacteria</taxon>
        <taxon>Pseudomonadati</taxon>
        <taxon>Pseudomonadota</taxon>
        <taxon>Gammaproteobacteria</taxon>
        <taxon>Enterobacterales</taxon>
        <taxon>Yersiniaceae</taxon>
        <taxon>Gibbsiella</taxon>
    </lineage>
</organism>
<dbReference type="OrthoDB" id="4523277at2"/>
<reference evidence="2 3" key="1">
    <citation type="submission" date="2016-01" db="EMBL/GenBank/DDBJ databases">
        <authorList>
            <person name="Oliw E.H."/>
        </authorList>
    </citation>
    <scope>NUCLEOTIDE SEQUENCE [LARGE SCALE GENOMIC DNA]</scope>
    <source>
        <strain evidence="2 3">FRB97</strain>
    </source>
</reference>
<dbReference type="InterPro" id="IPR038727">
    <property type="entry name" value="NadR/Ttd14_AAA_dom"/>
</dbReference>
<sequence length="237" mass="26692">MKIAISGTYSSGKTFTAMVLAHYTGVPRLLSKTMREIMPGLIPGKRLAEVSPEEFLHLVIARHIGRVECEIMQGSSYISDGTSLQELLYGEARLVHGINPSVGTKENGQYATDIPFFARVLKEISRSLKAHVAKTYDIFFHLKHELPLTADGHRPMNADFRDLVDQRLLEILNEIGIPYVIVSGDVEQRVKTISENLNLKPVMSITEAIERATLDYKAQDLRFEEERSKNAHMMNSH</sequence>
<protein>
    <recommendedName>
        <fullName evidence="1">NadR/Ttd14 AAA domain-containing protein</fullName>
    </recommendedName>
</protein>
<proteinExistence type="predicted"/>
<dbReference type="Gene3D" id="3.40.50.300">
    <property type="entry name" value="P-loop containing nucleotide triphosphate hydrolases"/>
    <property type="match status" value="1"/>
</dbReference>
<name>A0A250B0J4_9GAMM</name>
<dbReference type="InterPro" id="IPR027417">
    <property type="entry name" value="P-loop_NTPase"/>
</dbReference>
<evidence type="ECO:0000313" key="3">
    <source>
        <dbReference type="Proteomes" id="UP000217182"/>
    </source>
</evidence>
<accession>A0A250B0J4</accession>
<dbReference type="KEGG" id="gqu:AWC35_09655"/>